<sequence>MTGLLASFPTSLEIQRLGVGSRRPRRLVAGVGGPTVRPPLAPRAIQQSAVAGGLPSRLPREMHFRGSGGRGFRTLPVAPLSLGAPLPHSLPPAGPRTTGSEPDPPLGEGLRLLPLGCPPHSPALLPLRRMGRMPLSARPTSNSPPAPTAPTPTPLFLTTGLPLAQSIAGTILFQTRNSLYSSPSRIQVREGPLRSRGPAVQLPAISPDIERRSAELSGPGPVHGPGALH</sequence>
<evidence type="ECO:0000256" key="1">
    <source>
        <dbReference type="SAM" id="MobiDB-lite"/>
    </source>
</evidence>
<organism evidence="2 3">
    <name type="scientific">Pleurodeles waltl</name>
    <name type="common">Iberian ribbed newt</name>
    <dbReference type="NCBI Taxonomy" id="8319"/>
    <lineage>
        <taxon>Eukaryota</taxon>
        <taxon>Metazoa</taxon>
        <taxon>Chordata</taxon>
        <taxon>Craniata</taxon>
        <taxon>Vertebrata</taxon>
        <taxon>Euteleostomi</taxon>
        <taxon>Amphibia</taxon>
        <taxon>Batrachia</taxon>
        <taxon>Caudata</taxon>
        <taxon>Salamandroidea</taxon>
        <taxon>Salamandridae</taxon>
        <taxon>Pleurodelinae</taxon>
        <taxon>Pleurodeles</taxon>
    </lineage>
</organism>
<evidence type="ECO:0000313" key="2">
    <source>
        <dbReference type="EMBL" id="KAJ1199395.1"/>
    </source>
</evidence>
<name>A0AAV7VGS6_PLEWA</name>
<gene>
    <name evidence="2" type="ORF">NDU88_003231</name>
</gene>
<keyword evidence="3" id="KW-1185">Reference proteome</keyword>
<proteinExistence type="predicted"/>
<accession>A0AAV7VGS6</accession>
<evidence type="ECO:0008006" key="4">
    <source>
        <dbReference type="Google" id="ProtNLM"/>
    </source>
</evidence>
<comment type="caution">
    <text evidence="2">The sequence shown here is derived from an EMBL/GenBank/DDBJ whole genome shotgun (WGS) entry which is preliminary data.</text>
</comment>
<feature type="region of interest" description="Disordered" evidence="1">
    <location>
        <begin position="83"/>
        <end position="107"/>
    </location>
</feature>
<reference evidence="2" key="1">
    <citation type="journal article" date="2022" name="bioRxiv">
        <title>Sequencing and chromosome-scale assembly of the giantPleurodeles waltlgenome.</title>
        <authorList>
            <person name="Brown T."/>
            <person name="Elewa A."/>
            <person name="Iarovenko S."/>
            <person name="Subramanian E."/>
            <person name="Araus A.J."/>
            <person name="Petzold A."/>
            <person name="Susuki M."/>
            <person name="Suzuki K.-i.T."/>
            <person name="Hayashi T."/>
            <person name="Toyoda A."/>
            <person name="Oliveira C."/>
            <person name="Osipova E."/>
            <person name="Leigh N.D."/>
            <person name="Simon A."/>
            <person name="Yun M.H."/>
        </authorList>
    </citation>
    <scope>NUCLEOTIDE SEQUENCE</scope>
    <source>
        <strain evidence="2">20211129_DDA</strain>
        <tissue evidence="2">Liver</tissue>
    </source>
</reference>
<dbReference type="AlphaFoldDB" id="A0AAV7VGS6"/>
<evidence type="ECO:0000313" key="3">
    <source>
        <dbReference type="Proteomes" id="UP001066276"/>
    </source>
</evidence>
<dbReference type="Proteomes" id="UP001066276">
    <property type="component" value="Chromosome 2_1"/>
</dbReference>
<protein>
    <recommendedName>
        <fullName evidence="4">Basic proline-rich protein-like</fullName>
    </recommendedName>
</protein>
<dbReference type="EMBL" id="JANPWB010000003">
    <property type="protein sequence ID" value="KAJ1199395.1"/>
    <property type="molecule type" value="Genomic_DNA"/>
</dbReference>